<reference evidence="6 7" key="1">
    <citation type="submission" date="2019-04" db="EMBL/GenBank/DDBJ databases">
        <title>genome sequence of strain W3.</title>
        <authorList>
            <person name="Gao J."/>
            <person name="Sun J."/>
        </authorList>
    </citation>
    <scope>NUCLEOTIDE SEQUENCE [LARGE SCALE GENOMIC DNA]</scope>
    <source>
        <strain evidence="6 7">W3</strain>
    </source>
</reference>
<evidence type="ECO:0000256" key="1">
    <source>
        <dbReference type="ARBA" id="ARBA00022553"/>
    </source>
</evidence>
<comment type="caution">
    <text evidence="6">The sequence shown here is derived from an EMBL/GenBank/DDBJ whole genome shotgun (WGS) entry which is preliminary data.</text>
</comment>
<dbReference type="InterPro" id="IPR008201">
    <property type="entry name" value="HepT-like"/>
</dbReference>
<evidence type="ECO:0000256" key="5">
    <source>
        <dbReference type="ARBA" id="ARBA00022801"/>
    </source>
</evidence>
<protein>
    <submittedName>
        <fullName evidence="6">DUF86 domain-containing protein</fullName>
    </submittedName>
</protein>
<evidence type="ECO:0000256" key="3">
    <source>
        <dbReference type="ARBA" id="ARBA00022722"/>
    </source>
</evidence>
<dbReference type="InterPro" id="IPR051813">
    <property type="entry name" value="HepT_RNase_toxin"/>
</dbReference>
<dbReference type="GO" id="GO:0000166">
    <property type="term" value="F:nucleotide binding"/>
    <property type="evidence" value="ECO:0007669"/>
    <property type="project" value="UniProtKB-KW"/>
</dbReference>
<keyword evidence="3" id="KW-0540">Nuclease</keyword>
<dbReference type="PANTHER" id="PTHR34139">
    <property type="entry name" value="UPF0331 PROTEIN MJ0127"/>
    <property type="match status" value="1"/>
</dbReference>
<keyword evidence="2" id="KW-1277">Toxin-antitoxin system</keyword>
<dbReference type="Pfam" id="PF01934">
    <property type="entry name" value="HepT-like"/>
    <property type="match status" value="1"/>
</dbReference>
<dbReference type="GO" id="GO:0016787">
    <property type="term" value="F:hydrolase activity"/>
    <property type="evidence" value="ECO:0007669"/>
    <property type="project" value="UniProtKB-KW"/>
</dbReference>
<name>A0A4S8PXZ7_9HYPH</name>
<sequence length="121" mass="13918">MKREHRIRSLLERIRSASLDAHELLGALGLQEFRTNLLVQRGVGMSLLMASESVVQLEAFSPDFVAEHPEIDWVTIRGMRNRMAHGYFDINLDYVYQTAKHEALDLVRIVDSLIHIYPEGE</sequence>
<gene>
    <name evidence="6" type="ORF">FAA86_13415</name>
</gene>
<dbReference type="AlphaFoldDB" id="A0A4S8PXZ7"/>
<dbReference type="GO" id="GO:0110001">
    <property type="term" value="C:toxin-antitoxin complex"/>
    <property type="evidence" value="ECO:0007669"/>
    <property type="project" value="InterPro"/>
</dbReference>
<organism evidence="6 7">
    <name type="scientific">Rhizobium rosettiformans W3</name>
    <dbReference type="NCBI Taxonomy" id="538378"/>
    <lineage>
        <taxon>Bacteria</taxon>
        <taxon>Pseudomonadati</taxon>
        <taxon>Pseudomonadota</taxon>
        <taxon>Alphaproteobacteria</taxon>
        <taxon>Hyphomicrobiales</taxon>
        <taxon>Rhizobiaceae</taxon>
        <taxon>Rhizobium/Agrobacterium group</taxon>
        <taxon>Rhizobium</taxon>
    </lineage>
</organism>
<proteinExistence type="predicted"/>
<accession>A0A4S8PXZ7</accession>
<dbReference type="GO" id="GO:0004540">
    <property type="term" value="F:RNA nuclease activity"/>
    <property type="evidence" value="ECO:0007669"/>
    <property type="project" value="InterPro"/>
</dbReference>
<keyword evidence="4" id="KW-0547">Nucleotide-binding</keyword>
<dbReference type="EMBL" id="STGU01000006">
    <property type="protein sequence ID" value="THV35521.1"/>
    <property type="molecule type" value="Genomic_DNA"/>
</dbReference>
<evidence type="ECO:0000256" key="4">
    <source>
        <dbReference type="ARBA" id="ARBA00022741"/>
    </source>
</evidence>
<dbReference type="Proteomes" id="UP000307378">
    <property type="component" value="Unassembled WGS sequence"/>
</dbReference>
<evidence type="ECO:0000313" key="7">
    <source>
        <dbReference type="Proteomes" id="UP000307378"/>
    </source>
</evidence>
<keyword evidence="1" id="KW-0597">Phosphoprotein</keyword>
<keyword evidence="5" id="KW-0378">Hydrolase</keyword>
<dbReference type="PANTHER" id="PTHR34139:SF1">
    <property type="entry name" value="RNASE MJ1380-RELATED"/>
    <property type="match status" value="1"/>
</dbReference>
<evidence type="ECO:0000256" key="2">
    <source>
        <dbReference type="ARBA" id="ARBA00022649"/>
    </source>
</evidence>
<dbReference type="RefSeq" id="WP_102018186.1">
    <property type="nucleotide sequence ID" value="NZ_STGU01000006.1"/>
</dbReference>
<evidence type="ECO:0000313" key="6">
    <source>
        <dbReference type="EMBL" id="THV35521.1"/>
    </source>
</evidence>